<protein>
    <recommendedName>
        <fullName evidence="3">Sulfotransferase</fullName>
    </recommendedName>
</protein>
<reference evidence="1" key="1">
    <citation type="submission" date="2020-12" db="EMBL/GenBank/DDBJ databases">
        <title>Metabolic potential, ecology and presence of endohyphal bacteria is reflected in genomic diversity of Mucoromycotina.</title>
        <authorList>
            <person name="Muszewska A."/>
            <person name="Okrasinska A."/>
            <person name="Steczkiewicz K."/>
            <person name="Drgas O."/>
            <person name="Orlowska M."/>
            <person name="Perlinska-Lenart U."/>
            <person name="Aleksandrzak-Piekarczyk T."/>
            <person name="Szatraj K."/>
            <person name="Zielenkiewicz U."/>
            <person name="Pilsyk S."/>
            <person name="Malc E."/>
            <person name="Mieczkowski P."/>
            <person name="Kruszewska J.S."/>
            <person name="Biernat P."/>
            <person name="Pawlowska J."/>
        </authorList>
    </citation>
    <scope>NUCLEOTIDE SEQUENCE</scope>
    <source>
        <strain evidence="1">WA0000051536</strain>
    </source>
</reference>
<sequence>MHAQIKPSPHRSIGWSHDGVLPPNGCAYLSWKFNMAPLEVIGSGWSRTGTAAMREALIDLGYDVHHMIVIMTDPTNDAALFERAYDGEDVDWDVAYKNFNAAVDYPTCGFYKELMQKYPNAKVLHTTRDPEQWYESAKKTIYTFEQEKPPAEAPEHVKVAAKMISKNVWYGDFQGNFEDKEATIKLFKEHDEEVKRTVPADRLLVFETGVDGWEKLCTFLGKDIPNKPWPHINTTKEFLVAKEKITSGKTPPNQFTIQHTT</sequence>
<dbReference type="InterPro" id="IPR040632">
    <property type="entry name" value="Sulfotransfer_4"/>
</dbReference>
<accession>A0A8H7UAK2</accession>
<dbReference type="Proteomes" id="UP000612746">
    <property type="component" value="Unassembled WGS sequence"/>
</dbReference>
<proteinExistence type="predicted"/>
<dbReference type="AlphaFoldDB" id="A0A8H7UAK2"/>
<keyword evidence="2" id="KW-1185">Reference proteome</keyword>
<evidence type="ECO:0000313" key="2">
    <source>
        <dbReference type="Proteomes" id="UP000612746"/>
    </source>
</evidence>
<dbReference type="OrthoDB" id="408152at2759"/>
<dbReference type="SUPFAM" id="SSF52540">
    <property type="entry name" value="P-loop containing nucleoside triphosphate hydrolases"/>
    <property type="match status" value="1"/>
</dbReference>
<gene>
    <name evidence="1" type="ORF">INT44_000268</name>
</gene>
<dbReference type="EMBL" id="JAEPRA010000014">
    <property type="protein sequence ID" value="KAG2175790.1"/>
    <property type="molecule type" value="Genomic_DNA"/>
</dbReference>
<evidence type="ECO:0008006" key="3">
    <source>
        <dbReference type="Google" id="ProtNLM"/>
    </source>
</evidence>
<dbReference type="PANTHER" id="PTHR36978">
    <property type="entry name" value="P-LOOP CONTAINING NUCLEOTIDE TRIPHOSPHATE HYDROLASE"/>
    <property type="match status" value="1"/>
</dbReference>
<comment type="caution">
    <text evidence="1">The sequence shown here is derived from an EMBL/GenBank/DDBJ whole genome shotgun (WGS) entry which is preliminary data.</text>
</comment>
<evidence type="ECO:0000313" key="1">
    <source>
        <dbReference type="EMBL" id="KAG2175790.1"/>
    </source>
</evidence>
<dbReference type="Gene3D" id="3.40.50.300">
    <property type="entry name" value="P-loop containing nucleotide triphosphate hydrolases"/>
    <property type="match status" value="1"/>
</dbReference>
<dbReference type="InterPro" id="IPR027417">
    <property type="entry name" value="P-loop_NTPase"/>
</dbReference>
<organism evidence="1 2">
    <name type="scientific">Umbelopsis vinacea</name>
    <dbReference type="NCBI Taxonomy" id="44442"/>
    <lineage>
        <taxon>Eukaryota</taxon>
        <taxon>Fungi</taxon>
        <taxon>Fungi incertae sedis</taxon>
        <taxon>Mucoromycota</taxon>
        <taxon>Mucoromycotina</taxon>
        <taxon>Umbelopsidomycetes</taxon>
        <taxon>Umbelopsidales</taxon>
        <taxon>Umbelopsidaceae</taxon>
        <taxon>Umbelopsis</taxon>
    </lineage>
</organism>
<name>A0A8H7UAK2_9FUNG</name>
<dbReference type="PANTHER" id="PTHR36978:SF4">
    <property type="entry name" value="P-LOOP CONTAINING NUCLEOSIDE TRIPHOSPHATE HYDROLASE PROTEIN"/>
    <property type="match status" value="1"/>
</dbReference>
<dbReference type="Pfam" id="PF17784">
    <property type="entry name" value="Sulfotransfer_4"/>
    <property type="match status" value="1"/>
</dbReference>